<sequence length="138" mass="15694">MGLNHKQIGEVAERTGLSLRTIRYYEEVGLITPSARSQGGFRLYTESDIARLMLVKQMKPLGFSLEETRDLLDVVDALDGDAATGDERSELLERLTMFQAAADERCASLRTQLVMAEEFAANLRRETRQRRREVKSTR</sequence>
<dbReference type="InterPro" id="IPR047057">
    <property type="entry name" value="MerR_fam"/>
</dbReference>
<organism evidence="3 4">
    <name type="scientific">Myceligenerans xiligouense</name>
    <dbReference type="NCBI Taxonomy" id="253184"/>
    <lineage>
        <taxon>Bacteria</taxon>
        <taxon>Bacillati</taxon>
        <taxon>Actinomycetota</taxon>
        <taxon>Actinomycetes</taxon>
        <taxon>Micrococcales</taxon>
        <taxon>Promicromonosporaceae</taxon>
        <taxon>Myceligenerans</taxon>
    </lineage>
</organism>
<dbReference type="SUPFAM" id="SSF46955">
    <property type="entry name" value="Putative DNA-binding domain"/>
    <property type="match status" value="1"/>
</dbReference>
<evidence type="ECO:0000259" key="2">
    <source>
        <dbReference type="PROSITE" id="PS50937"/>
    </source>
</evidence>
<dbReference type="PROSITE" id="PS00552">
    <property type="entry name" value="HTH_MERR_1"/>
    <property type="match status" value="1"/>
</dbReference>
<dbReference type="AlphaFoldDB" id="A0A3N4YQ65"/>
<gene>
    <name evidence="3" type="ORF">EDD34_2885</name>
</gene>
<dbReference type="EMBL" id="RKQZ01000001">
    <property type="protein sequence ID" value="RPF22237.1"/>
    <property type="molecule type" value="Genomic_DNA"/>
</dbReference>
<dbReference type="GO" id="GO:0003677">
    <property type="term" value="F:DNA binding"/>
    <property type="evidence" value="ECO:0007669"/>
    <property type="project" value="UniProtKB-KW"/>
</dbReference>
<evidence type="ECO:0000313" key="4">
    <source>
        <dbReference type="Proteomes" id="UP000280501"/>
    </source>
</evidence>
<dbReference type="PANTHER" id="PTHR30204:SF93">
    <property type="entry name" value="HTH MERR-TYPE DOMAIN-CONTAINING PROTEIN"/>
    <property type="match status" value="1"/>
</dbReference>
<keyword evidence="1" id="KW-0238">DNA-binding</keyword>
<accession>A0A3N4YQ65</accession>
<dbReference type="Gene3D" id="1.10.1660.10">
    <property type="match status" value="1"/>
</dbReference>
<dbReference type="Proteomes" id="UP000280501">
    <property type="component" value="Unassembled WGS sequence"/>
</dbReference>
<keyword evidence="4" id="KW-1185">Reference proteome</keyword>
<dbReference type="PANTHER" id="PTHR30204">
    <property type="entry name" value="REDOX-CYCLING DRUG-SENSING TRANSCRIPTIONAL ACTIVATOR SOXR"/>
    <property type="match status" value="1"/>
</dbReference>
<dbReference type="GO" id="GO:0003700">
    <property type="term" value="F:DNA-binding transcription factor activity"/>
    <property type="evidence" value="ECO:0007669"/>
    <property type="project" value="InterPro"/>
</dbReference>
<dbReference type="PROSITE" id="PS50937">
    <property type="entry name" value="HTH_MERR_2"/>
    <property type="match status" value="1"/>
</dbReference>
<feature type="domain" description="HTH merR-type" evidence="2">
    <location>
        <begin position="7"/>
        <end position="74"/>
    </location>
</feature>
<name>A0A3N4YQ65_9MICO</name>
<evidence type="ECO:0000313" key="3">
    <source>
        <dbReference type="EMBL" id="RPF22237.1"/>
    </source>
</evidence>
<proteinExistence type="predicted"/>
<comment type="caution">
    <text evidence="3">The sequence shown here is derived from an EMBL/GenBank/DDBJ whole genome shotgun (WGS) entry which is preliminary data.</text>
</comment>
<dbReference type="RefSeq" id="WP_425462356.1">
    <property type="nucleotide sequence ID" value="NZ_RKQZ01000001.1"/>
</dbReference>
<dbReference type="InterPro" id="IPR009061">
    <property type="entry name" value="DNA-bd_dom_put_sf"/>
</dbReference>
<dbReference type="PRINTS" id="PR00040">
    <property type="entry name" value="HTHMERR"/>
</dbReference>
<evidence type="ECO:0000256" key="1">
    <source>
        <dbReference type="ARBA" id="ARBA00023125"/>
    </source>
</evidence>
<protein>
    <submittedName>
        <fullName evidence="3">MerR-like DNA binding protein</fullName>
    </submittedName>
</protein>
<reference evidence="3 4" key="1">
    <citation type="submission" date="2018-11" db="EMBL/GenBank/DDBJ databases">
        <title>Sequencing the genomes of 1000 actinobacteria strains.</title>
        <authorList>
            <person name="Klenk H.-P."/>
        </authorList>
    </citation>
    <scope>NUCLEOTIDE SEQUENCE [LARGE SCALE GENOMIC DNA]</scope>
    <source>
        <strain evidence="3 4">DSM 15700</strain>
    </source>
</reference>
<dbReference type="InterPro" id="IPR000551">
    <property type="entry name" value="MerR-type_HTH_dom"/>
</dbReference>
<dbReference type="SMART" id="SM00422">
    <property type="entry name" value="HTH_MERR"/>
    <property type="match status" value="1"/>
</dbReference>
<dbReference type="Pfam" id="PF13411">
    <property type="entry name" value="MerR_1"/>
    <property type="match status" value="1"/>
</dbReference>